<evidence type="ECO:0000256" key="5">
    <source>
        <dbReference type="ARBA" id="ARBA00023136"/>
    </source>
</evidence>
<dbReference type="eggNOG" id="KOG0065">
    <property type="taxonomic scope" value="Eukaryota"/>
</dbReference>
<proteinExistence type="predicted"/>
<evidence type="ECO:0000256" key="1">
    <source>
        <dbReference type="ARBA" id="ARBA00004141"/>
    </source>
</evidence>
<evidence type="ECO:0000256" key="6">
    <source>
        <dbReference type="SAM" id="Phobius"/>
    </source>
</evidence>
<sequence>MRVNITYWLVHFSHTAWKYFYFLLMYLLTMLTYTLCGQFLVFATPNQLMAQLLTASLNQLWTIVNGFLIPYPLIPVGWKWLNRISPTTWILYGLVRLRHRQQRQPLLVPLLKLALGSSQLGDSEIPMLIYSTKLTTVGAFMNK</sequence>
<feature type="transmembrane region" description="Helical" evidence="6">
    <location>
        <begin position="55"/>
        <end position="74"/>
    </location>
</feature>
<reference evidence="8 9" key="1">
    <citation type="journal article" date="2010" name="Plant Cell">
        <title>The Chlorella variabilis NC64A genome reveals adaptation to photosymbiosis, coevolution with viruses, and cryptic sex.</title>
        <authorList>
            <person name="Blanc G."/>
            <person name="Duncan G."/>
            <person name="Agarkova I."/>
            <person name="Borodovsky M."/>
            <person name="Gurnon J."/>
            <person name="Kuo A."/>
            <person name="Lindquist E."/>
            <person name="Lucas S."/>
            <person name="Pangilinan J."/>
            <person name="Polle J."/>
            <person name="Salamov A."/>
            <person name="Terry A."/>
            <person name="Yamada T."/>
            <person name="Dunigan D.D."/>
            <person name="Grigoriev I.V."/>
            <person name="Claverie J.M."/>
            <person name="Van Etten J.L."/>
        </authorList>
    </citation>
    <scope>NUCLEOTIDE SEQUENCE [LARGE SCALE GENOMIC DNA]</scope>
    <source>
        <strain evidence="8 9">NC64A</strain>
    </source>
</reference>
<keyword evidence="3 6" id="KW-0812">Transmembrane</keyword>
<dbReference type="GO" id="GO:0071944">
    <property type="term" value="C:cell periphery"/>
    <property type="evidence" value="ECO:0007669"/>
    <property type="project" value="UniProtKB-ARBA"/>
</dbReference>
<evidence type="ECO:0000313" key="9">
    <source>
        <dbReference type="Proteomes" id="UP000008141"/>
    </source>
</evidence>
<dbReference type="InParanoid" id="E1ZHJ3"/>
<dbReference type="KEGG" id="cvr:CHLNCDRAFT_135126"/>
<keyword evidence="2" id="KW-0813">Transport</keyword>
<keyword evidence="9" id="KW-1185">Reference proteome</keyword>
<name>E1ZHJ3_CHLVA</name>
<feature type="domain" description="ABC-2 type transporter transmembrane" evidence="7">
    <location>
        <begin position="5"/>
        <end position="95"/>
    </location>
</feature>
<evidence type="ECO:0000256" key="4">
    <source>
        <dbReference type="ARBA" id="ARBA00022989"/>
    </source>
</evidence>
<evidence type="ECO:0000313" key="8">
    <source>
        <dbReference type="EMBL" id="EFN54472.1"/>
    </source>
</evidence>
<dbReference type="EMBL" id="GL433847">
    <property type="protein sequence ID" value="EFN54472.1"/>
    <property type="molecule type" value="Genomic_DNA"/>
</dbReference>
<dbReference type="OMA" id="LWTIVNG"/>
<dbReference type="Proteomes" id="UP000008141">
    <property type="component" value="Unassembled WGS sequence"/>
</dbReference>
<dbReference type="GeneID" id="17353904"/>
<dbReference type="PANTHER" id="PTHR19241">
    <property type="entry name" value="ATP-BINDING CASSETTE TRANSPORTER"/>
    <property type="match status" value="1"/>
</dbReference>
<protein>
    <recommendedName>
        <fullName evidence="7">ABC-2 type transporter transmembrane domain-containing protein</fullName>
    </recommendedName>
</protein>
<accession>E1ZHJ3</accession>
<keyword evidence="4 6" id="KW-1133">Transmembrane helix</keyword>
<dbReference type="GO" id="GO:0140359">
    <property type="term" value="F:ABC-type transporter activity"/>
    <property type="evidence" value="ECO:0007669"/>
    <property type="project" value="InterPro"/>
</dbReference>
<dbReference type="AlphaFoldDB" id="E1ZHJ3"/>
<dbReference type="RefSeq" id="XP_005846574.1">
    <property type="nucleotide sequence ID" value="XM_005846512.1"/>
</dbReference>
<organism evidence="9">
    <name type="scientific">Chlorella variabilis</name>
    <name type="common">Green alga</name>
    <dbReference type="NCBI Taxonomy" id="554065"/>
    <lineage>
        <taxon>Eukaryota</taxon>
        <taxon>Viridiplantae</taxon>
        <taxon>Chlorophyta</taxon>
        <taxon>core chlorophytes</taxon>
        <taxon>Trebouxiophyceae</taxon>
        <taxon>Chlorellales</taxon>
        <taxon>Chlorellaceae</taxon>
        <taxon>Chlorella clade</taxon>
        <taxon>Chlorella</taxon>
    </lineage>
</organism>
<keyword evidence="5 6" id="KW-0472">Membrane</keyword>
<dbReference type="GO" id="GO:0016020">
    <property type="term" value="C:membrane"/>
    <property type="evidence" value="ECO:0007669"/>
    <property type="project" value="UniProtKB-SubCell"/>
</dbReference>
<dbReference type="STRING" id="554065.E1ZHJ3"/>
<dbReference type="Pfam" id="PF01061">
    <property type="entry name" value="ABC2_membrane"/>
    <property type="match status" value="1"/>
</dbReference>
<dbReference type="InterPro" id="IPR013525">
    <property type="entry name" value="ABC2_TM"/>
</dbReference>
<comment type="subcellular location">
    <subcellularLocation>
        <location evidence="1">Membrane</location>
        <topology evidence="1">Multi-pass membrane protein</topology>
    </subcellularLocation>
</comment>
<feature type="transmembrane region" description="Helical" evidence="6">
    <location>
        <begin position="20"/>
        <end position="43"/>
    </location>
</feature>
<evidence type="ECO:0000256" key="2">
    <source>
        <dbReference type="ARBA" id="ARBA00022448"/>
    </source>
</evidence>
<gene>
    <name evidence="8" type="ORF">CHLNCDRAFT_135126</name>
</gene>
<evidence type="ECO:0000256" key="3">
    <source>
        <dbReference type="ARBA" id="ARBA00022692"/>
    </source>
</evidence>
<evidence type="ECO:0000259" key="7">
    <source>
        <dbReference type="Pfam" id="PF01061"/>
    </source>
</evidence>